<reference evidence="7 8" key="1">
    <citation type="journal article" date="2018" name="Nat. Biotechnol.">
        <title>A standardized bacterial taxonomy based on genome phylogeny substantially revises the tree of life.</title>
        <authorList>
            <person name="Parks D.H."/>
            <person name="Chuvochina M."/>
            <person name="Waite D.W."/>
            <person name="Rinke C."/>
            <person name="Skarshewski A."/>
            <person name="Chaumeil P.A."/>
            <person name="Hugenholtz P."/>
        </authorList>
    </citation>
    <scope>NUCLEOTIDE SEQUENCE [LARGE SCALE GENOMIC DNA]</scope>
    <source>
        <strain evidence="7">UBA8672</strain>
    </source>
</reference>
<comment type="cofactor">
    <cofactor evidence="1">
        <name>[4Fe-4S] cluster</name>
        <dbReference type="ChEBI" id="CHEBI:49883"/>
    </cofactor>
</comment>
<dbReference type="InterPro" id="IPR058240">
    <property type="entry name" value="rSAM_sf"/>
</dbReference>
<evidence type="ECO:0000313" key="8">
    <source>
        <dbReference type="Proteomes" id="UP000262325"/>
    </source>
</evidence>
<dbReference type="InterPro" id="IPR013785">
    <property type="entry name" value="Aldolase_TIM"/>
</dbReference>
<evidence type="ECO:0000313" key="7">
    <source>
        <dbReference type="EMBL" id="HCW92571.1"/>
    </source>
</evidence>
<feature type="domain" description="Radical SAM core" evidence="6">
    <location>
        <begin position="208"/>
        <end position="446"/>
    </location>
</feature>
<dbReference type="SMART" id="SM00729">
    <property type="entry name" value="Elp3"/>
    <property type="match status" value="1"/>
</dbReference>
<dbReference type="GO" id="GO:0051536">
    <property type="term" value="F:iron-sulfur cluster binding"/>
    <property type="evidence" value="ECO:0007669"/>
    <property type="project" value="UniProtKB-KW"/>
</dbReference>
<dbReference type="SUPFAM" id="SSF102114">
    <property type="entry name" value="Radical SAM enzymes"/>
    <property type="match status" value="1"/>
</dbReference>
<evidence type="ECO:0000256" key="5">
    <source>
        <dbReference type="ARBA" id="ARBA00023014"/>
    </source>
</evidence>
<keyword evidence="2" id="KW-0949">S-adenosyl-L-methionine</keyword>
<dbReference type="PROSITE" id="PS51918">
    <property type="entry name" value="RADICAL_SAM"/>
    <property type="match status" value="1"/>
</dbReference>
<dbReference type="EMBL" id="DPPF01000058">
    <property type="protein sequence ID" value="HCW92571.1"/>
    <property type="molecule type" value="Genomic_DNA"/>
</dbReference>
<dbReference type="PANTHER" id="PTHR42731:SF1">
    <property type="entry name" value="RADICAL SAM DOMAIN PROTEIN"/>
    <property type="match status" value="1"/>
</dbReference>
<evidence type="ECO:0000256" key="4">
    <source>
        <dbReference type="ARBA" id="ARBA00023004"/>
    </source>
</evidence>
<dbReference type="SFLD" id="SFLDG01082">
    <property type="entry name" value="B12-binding_domain_containing"/>
    <property type="match status" value="1"/>
</dbReference>
<comment type="caution">
    <text evidence="7">The sequence shown here is derived from an EMBL/GenBank/DDBJ whole genome shotgun (WGS) entry which is preliminary data.</text>
</comment>
<dbReference type="Pfam" id="PF19864">
    <property type="entry name" value="Radical_SAM_N2"/>
    <property type="match status" value="1"/>
</dbReference>
<dbReference type="SFLD" id="SFLDS00029">
    <property type="entry name" value="Radical_SAM"/>
    <property type="match status" value="1"/>
</dbReference>
<dbReference type="Gene3D" id="3.20.20.70">
    <property type="entry name" value="Aldolase class I"/>
    <property type="match status" value="1"/>
</dbReference>
<dbReference type="GO" id="GO:0003824">
    <property type="term" value="F:catalytic activity"/>
    <property type="evidence" value="ECO:0007669"/>
    <property type="project" value="InterPro"/>
</dbReference>
<evidence type="ECO:0000259" key="6">
    <source>
        <dbReference type="PROSITE" id="PS51918"/>
    </source>
</evidence>
<protein>
    <submittedName>
        <fullName evidence="7">Radical SAM protein</fullName>
    </submittedName>
</protein>
<dbReference type="GO" id="GO:0046872">
    <property type="term" value="F:metal ion binding"/>
    <property type="evidence" value="ECO:0007669"/>
    <property type="project" value="UniProtKB-KW"/>
</dbReference>
<evidence type="ECO:0000256" key="1">
    <source>
        <dbReference type="ARBA" id="ARBA00001966"/>
    </source>
</evidence>
<keyword evidence="4" id="KW-0408">Iron</keyword>
<gene>
    <name evidence="7" type="ORF">DHM44_02710</name>
</gene>
<name>A0A3D5Q9P7_FLESI</name>
<evidence type="ECO:0000256" key="2">
    <source>
        <dbReference type="ARBA" id="ARBA00022691"/>
    </source>
</evidence>
<keyword evidence="5" id="KW-0411">Iron-sulfur</keyword>
<dbReference type="AlphaFoldDB" id="A0A3D5Q9P7"/>
<accession>A0A3D5Q9P7</accession>
<dbReference type="InterPro" id="IPR006638">
    <property type="entry name" value="Elp3/MiaA/NifB-like_rSAM"/>
</dbReference>
<dbReference type="InterPro" id="IPR007197">
    <property type="entry name" value="rSAM"/>
</dbReference>
<evidence type="ECO:0000256" key="3">
    <source>
        <dbReference type="ARBA" id="ARBA00022723"/>
    </source>
</evidence>
<sequence length="524" mass="60850">MEKWSVIKHYRDILASEKGTILKNARTKVALVYPNNYEIGMQNIGFQTAYRIFNFFQDVCCERFVLDFYEDNLSIENQRFLAEFDIIALSINYEEDVLNFIKFLDSQKIPVFRDDRGVEHPPVIAGGALSLINPCLLYSIADLQLAGDIEPMIPDLKNIFEHYKDKKDFLCKIGALSYAVVYSKTERVKPLRKKNEDFARSCIISGKGEFAGEYLVELSSGCKYNCRFCTASYSFKPYRIFNRKKIIETVKKECRVKNLGLISAAFGDLPDIYDLLTELKMMGYNVSVSSLRIDSLDDKLLSLLKSMGVRSVTIAEETVSEKLKKVIAKNITPDQIYKKTEIIAKAGIENLKLYYMIGLPFEKEDDIHLIVDRVKRVSDIFRETQVKYYNRIGRIRVSVNIFIPKPFTPFQYFEPDEKSPLKRKISLLKKGVARIPNVKFEIMSYNSAELQILLSQSGFEVKEFYKEYMENGFQIKSAINQYRRYKCSKGGNINEKLDWEKLIDHNTDELLQREYEKCLKVKEE</sequence>
<dbReference type="PANTHER" id="PTHR42731">
    <property type="entry name" value="SLL1084 PROTEIN"/>
    <property type="match status" value="1"/>
</dbReference>
<keyword evidence="3" id="KW-0479">Metal-binding</keyword>
<proteinExistence type="predicted"/>
<dbReference type="InterPro" id="IPR045784">
    <property type="entry name" value="Radical_SAM_N2"/>
</dbReference>
<dbReference type="Proteomes" id="UP000262325">
    <property type="component" value="Unassembled WGS sequence"/>
</dbReference>
<dbReference type="Pfam" id="PF04055">
    <property type="entry name" value="Radical_SAM"/>
    <property type="match status" value="1"/>
</dbReference>
<organism evidence="7 8">
    <name type="scientific">Flexistipes sinusarabici</name>
    <dbReference type="NCBI Taxonomy" id="2352"/>
    <lineage>
        <taxon>Bacteria</taxon>
        <taxon>Pseudomonadati</taxon>
        <taxon>Deferribacterota</taxon>
        <taxon>Deferribacteres</taxon>
        <taxon>Deferribacterales</taxon>
        <taxon>Flexistipitaceae</taxon>
        <taxon>Flexistipes</taxon>
    </lineage>
</organism>